<name>A0A0E9W5B2_ANGAN</name>
<evidence type="ECO:0000313" key="1">
    <source>
        <dbReference type="EMBL" id="JAH85559.1"/>
    </source>
</evidence>
<organism evidence="1">
    <name type="scientific">Anguilla anguilla</name>
    <name type="common">European freshwater eel</name>
    <name type="synonym">Muraena anguilla</name>
    <dbReference type="NCBI Taxonomy" id="7936"/>
    <lineage>
        <taxon>Eukaryota</taxon>
        <taxon>Metazoa</taxon>
        <taxon>Chordata</taxon>
        <taxon>Craniata</taxon>
        <taxon>Vertebrata</taxon>
        <taxon>Euteleostomi</taxon>
        <taxon>Actinopterygii</taxon>
        <taxon>Neopterygii</taxon>
        <taxon>Teleostei</taxon>
        <taxon>Anguilliformes</taxon>
        <taxon>Anguillidae</taxon>
        <taxon>Anguilla</taxon>
    </lineage>
</organism>
<reference evidence="1" key="1">
    <citation type="submission" date="2014-11" db="EMBL/GenBank/DDBJ databases">
        <authorList>
            <person name="Amaro Gonzalez C."/>
        </authorList>
    </citation>
    <scope>NUCLEOTIDE SEQUENCE</scope>
</reference>
<dbReference type="EMBL" id="GBXM01023018">
    <property type="protein sequence ID" value="JAH85559.1"/>
    <property type="molecule type" value="Transcribed_RNA"/>
</dbReference>
<sequence length="44" mass="4945">MASGCCGGTASETEYRRRGVKLWGSALVTQPFFLLHFKLDQRPE</sequence>
<proteinExistence type="predicted"/>
<dbReference type="AlphaFoldDB" id="A0A0E9W5B2"/>
<protein>
    <submittedName>
        <fullName evidence="1">Uncharacterized protein</fullName>
    </submittedName>
</protein>
<accession>A0A0E9W5B2</accession>
<reference evidence="1" key="2">
    <citation type="journal article" date="2015" name="Fish Shellfish Immunol.">
        <title>Early steps in the European eel (Anguilla anguilla)-Vibrio vulnificus interaction in the gills: Role of the RtxA13 toxin.</title>
        <authorList>
            <person name="Callol A."/>
            <person name="Pajuelo D."/>
            <person name="Ebbesson L."/>
            <person name="Teles M."/>
            <person name="MacKenzie S."/>
            <person name="Amaro C."/>
        </authorList>
    </citation>
    <scope>NUCLEOTIDE SEQUENCE</scope>
</reference>